<evidence type="ECO:0000259" key="1">
    <source>
        <dbReference type="PROSITE" id="PS50835"/>
    </source>
</evidence>
<feature type="domain" description="Ig-like" evidence="1">
    <location>
        <begin position="137"/>
        <end position="188"/>
    </location>
</feature>
<organism evidence="2 3">
    <name type="scientific">Ataeniobius toweri</name>
    <dbReference type="NCBI Taxonomy" id="208326"/>
    <lineage>
        <taxon>Eukaryota</taxon>
        <taxon>Metazoa</taxon>
        <taxon>Chordata</taxon>
        <taxon>Craniata</taxon>
        <taxon>Vertebrata</taxon>
        <taxon>Euteleostomi</taxon>
        <taxon>Actinopterygii</taxon>
        <taxon>Neopterygii</taxon>
        <taxon>Teleostei</taxon>
        <taxon>Neoteleostei</taxon>
        <taxon>Acanthomorphata</taxon>
        <taxon>Ovalentaria</taxon>
        <taxon>Atherinomorphae</taxon>
        <taxon>Cyprinodontiformes</taxon>
        <taxon>Goodeidae</taxon>
        <taxon>Ataeniobius</taxon>
    </lineage>
</organism>
<name>A0ABU7BPX9_9TELE</name>
<keyword evidence="3" id="KW-1185">Reference proteome</keyword>
<dbReference type="InterPro" id="IPR013098">
    <property type="entry name" value="Ig_I-set"/>
</dbReference>
<comment type="caution">
    <text evidence="2">The sequence shown here is derived from an EMBL/GenBank/DDBJ whole genome shotgun (WGS) entry which is preliminary data.</text>
</comment>
<evidence type="ECO:0000313" key="2">
    <source>
        <dbReference type="EMBL" id="MED6252711.1"/>
    </source>
</evidence>
<dbReference type="EMBL" id="JAHUTI010062267">
    <property type="protein sequence ID" value="MED6252711.1"/>
    <property type="molecule type" value="Genomic_DNA"/>
</dbReference>
<dbReference type="InterPro" id="IPR007110">
    <property type="entry name" value="Ig-like_dom"/>
</dbReference>
<dbReference type="PANTHER" id="PTHR47633:SF4">
    <property type="entry name" value="MYOPALLADIN ISOFORM X1"/>
    <property type="match status" value="1"/>
</dbReference>
<dbReference type="Proteomes" id="UP001345963">
    <property type="component" value="Unassembled WGS sequence"/>
</dbReference>
<protein>
    <recommendedName>
        <fullName evidence="1">Ig-like domain-containing protein</fullName>
    </recommendedName>
</protein>
<evidence type="ECO:0000313" key="3">
    <source>
        <dbReference type="Proteomes" id="UP001345963"/>
    </source>
</evidence>
<dbReference type="PANTHER" id="PTHR47633">
    <property type="entry name" value="IMMUNOGLOBULIN"/>
    <property type="match status" value="1"/>
</dbReference>
<sequence length="188" mass="20692">MLNYDYHRLILMLMQMFCASILKIRDSDQINTLLSVSSVADAMVTWLRDGNPMKTGPRLQQRQDGTCLILTMDRVTQVDDGMYGCQLTTAEGLTVASATWMLRVSRKSSTPDPACPSLCPFTVPCLVVSPSGVSKSPVFLSQLQDCSISEGQPISLEVRVEGKPAPRVSWQFNGQCSRKTLLGSLFPL</sequence>
<accession>A0ABU7BPX9</accession>
<dbReference type="PROSITE" id="PS50835">
    <property type="entry name" value="IG_LIKE"/>
    <property type="match status" value="2"/>
</dbReference>
<feature type="domain" description="Ig-like" evidence="1">
    <location>
        <begin position="1"/>
        <end position="96"/>
    </location>
</feature>
<dbReference type="InterPro" id="IPR036179">
    <property type="entry name" value="Ig-like_dom_sf"/>
</dbReference>
<proteinExistence type="predicted"/>
<reference evidence="2 3" key="1">
    <citation type="submission" date="2021-07" db="EMBL/GenBank/DDBJ databases">
        <authorList>
            <person name="Palmer J.M."/>
        </authorList>
    </citation>
    <scope>NUCLEOTIDE SEQUENCE [LARGE SCALE GENOMIC DNA]</scope>
    <source>
        <strain evidence="2 3">AT_MEX2019</strain>
        <tissue evidence="2">Muscle</tissue>
    </source>
</reference>
<gene>
    <name evidence="2" type="ORF">ATANTOWER_015734</name>
</gene>
<dbReference type="SUPFAM" id="SSF48726">
    <property type="entry name" value="Immunoglobulin"/>
    <property type="match status" value="2"/>
</dbReference>
<dbReference type="InterPro" id="IPR013783">
    <property type="entry name" value="Ig-like_fold"/>
</dbReference>
<dbReference type="Pfam" id="PF07679">
    <property type="entry name" value="I-set"/>
    <property type="match status" value="2"/>
</dbReference>
<dbReference type="Gene3D" id="2.60.40.10">
    <property type="entry name" value="Immunoglobulins"/>
    <property type="match status" value="2"/>
</dbReference>